<dbReference type="InterPro" id="IPR015422">
    <property type="entry name" value="PyrdxlP-dep_Trfase_small"/>
</dbReference>
<comment type="cofactor">
    <cofactor evidence="1 12">
        <name>pyridoxal 5'-phosphate</name>
        <dbReference type="ChEBI" id="CHEBI:597326"/>
    </cofactor>
</comment>
<keyword evidence="6" id="KW-0808">Transferase</keyword>
<keyword evidence="7" id="KW-0093">Biotin biosynthesis</keyword>
<evidence type="ECO:0000256" key="12">
    <source>
        <dbReference type="RuleBase" id="RU003693"/>
    </source>
</evidence>
<evidence type="ECO:0000256" key="6">
    <source>
        <dbReference type="ARBA" id="ARBA00022679"/>
    </source>
</evidence>
<evidence type="ECO:0000256" key="11">
    <source>
        <dbReference type="ARBA" id="ARBA00047715"/>
    </source>
</evidence>
<sequence>MAGSPFAWIDEQAHQRLQAGLVRTLRPRAADSPLLDLASNDYLGLAHHPEITAAAAQAARRWGAGATGSRLVSGTTELHGELERELADFCGFESALVFSSGYAANLAAVTTLAPHGSLVVSDAGNHASLIDGCRLARGATQVVAHADPDAVRKALGTHEGPAVAVSDTVFSVDGDAAPLAELATACREHGAALLVDDAHGLGVLGDGGRGAPQAAGLAGAPDVVVTATLSKSFGSQGGAVLGPAPVIDHLVNAARTFIFDTGLAPAAAGAALAALRLLRREPERAARAREVATALHTRLTAEGLEAVRPDAAVVSVRAPSPEQAVRWAADCRAAGLAVGCFRPPSVPDGISRLRLTARADLTDAQIEHAVGVISSVRRQSPPNWRE</sequence>
<reference evidence="14 15" key="1">
    <citation type="submission" date="2023-02" db="EMBL/GenBank/DDBJ databases">
        <authorList>
            <person name="Maleckis M."/>
        </authorList>
    </citation>
    <scope>NUCLEOTIDE SEQUENCE [LARGE SCALE GENOMIC DNA]</scope>
    <source>
        <strain evidence="14 15">P8-A2</strain>
    </source>
</reference>
<comment type="catalytic activity">
    <reaction evidence="11">
        <text>6-carboxyhexanoyl-[ACP] + L-alanine + H(+) = (8S)-8-amino-7-oxononanoate + holo-[ACP] + CO2</text>
        <dbReference type="Rhea" id="RHEA:42288"/>
        <dbReference type="Rhea" id="RHEA-COMP:9685"/>
        <dbReference type="Rhea" id="RHEA-COMP:9955"/>
        <dbReference type="ChEBI" id="CHEBI:15378"/>
        <dbReference type="ChEBI" id="CHEBI:16526"/>
        <dbReference type="ChEBI" id="CHEBI:57972"/>
        <dbReference type="ChEBI" id="CHEBI:64479"/>
        <dbReference type="ChEBI" id="CHEBI:78846"/>
        <dbReference type="ChEBI" id="CHEBI:149468"/>
        <dbReference type="EC" id="2.3.1.47"/>
    </reaction>
</comment>
<dbReference type="EC" id="2.3.1.47" evidence="5"/>
<keyword evidence="15" id="KW-1185">Reference proteome</keyword>
<keyword evidence="8 12" id="KW-0663">Pyridoxal phosphate</keyword>
<evidence type="ECO:0000256" key="1">
    <source>
        <dbReference type="ARBA" id="ARBA00001933"/>
    </source>
</evidence>
<evidence type="ECO:0000313" key="15">
    <source>
        <dbReference type="Proteomes" id="UP001257627"/>
    </source>
</evidence>
<comment type="similarity">
    <text evidence="3">Belongs to the class-II pyridoxal-phosphate-dependent aminotransferase family. BioF subfamily.</text>
</comment>
<feature type="domain" description="Aminotransferase class I/classII large" evidence="13">
    <location>
        <begin position="34"/>
        <end position="373"/>
    </location>
</feature>
<dbReference type="Gene3D" id="3.90.1150.10">
    <property type="entry name" value="Aspartate Aminotransferase, domain 1"/>
    <property type="match status" value="1"/>
</dbReference>
<protein>
    <recommendedName>
        <fullName evidence="5">8-amino-7-oxononanoate synthase</fullName>
        <ecNumber evidence="5">2.3.1.47</ecNumber>
    </recommendedName>
    <alternativeName>
        <fullName evidence="9">7-keto-8-amino-pelargonic acid synthase</fullName>
    </alternativeName>
    <alternativeName>
        <fullName evidence="10">8-amino-7-ketopelargonate synthase</fullName>
    </alternativeName>
</protein>
<dbReference type="InterPro" id="IPR050087">
    <property type="entry name" value="AON_synthase_class-II"/>
</dbReference>
<evidence type="ECO:0000256" key="7">
    <source>
        <dbReference type="ARBA" id="ARBA00022756"/>
    </source>
</evidence>
<evidence type="ECO:0000256" key="9">
    <source>
        <dbReference type="ARBA" id="ARBA00032610"/>
    </source>
</evidence>
<evidence type="ECO:0000256" key="2">
    <source>
        <dbReference type="ARBA" id="ARBA00004746"/>
    </source>
</evidence>
<comment type="caution">
    <text evidence="14">The sequence shown here is derived from an EMBL/GenBank/DDBJ whole genome shotgun (WGS) entry which is preliminary data.</text>
</comment>
<dbReference type="Proteomes" id="UP001257627">
    <property type="component" value="Unassembled WGS sequence"/>
</dbReference>
<proteinExistence type="inferred from homology"/>
<evidence type="ECO:0000256" key="10">
    <source>
        <dbReference type="ARBA" id="ARBA00033381"/>
    </source>
</evidence>
<evidence type="ECO:0000256" key="3">
    <source>
        <dbReference type="ARBA" id="ARBA00010008"/>
    </source>
</evidence>
<dbReference type="InterPro" id="IPR015421">
    <property type="entry name" value="PyrdxlP-dep_Trfase_major"/>
</dbReference>
<evidence type="ECO:0000313" key="14">
    <source>
        <dbReference type="EMBL" id="MDU8999145.1"/>
    </source>
</evidence>
<organism evidence="14 15">
    <name type="scientific">Streptomyces mirabilis</name>
    <dbReference type="NCBI Taxonomy" id="68239"/>
    <lineage>
        <taxon>Bacteria</taxon>
        <taxon>Bacillati</taxon>
        <taxon>Actinomycetota</taxon>
        <taxon>Actinomycetes</taxon>
        <taxon>Kitasatosporales</taxon>
        <taxon>Streptomycetaceae</taxon>
        <taxon>Streptomyces</taxon>
    </lineage>
</organism>
<accession>A0ABU3UYX5</accession>
<evidence type="ECO:0000259" key="13">
    <source>
        <dbReference type="Pfam" id="PF00155"/>
    </source>
</evidence>
<gene>
    <name evidence="14" type="ORF">PU648_43735</name>
</gene>
<dbReference type="PROSITE" id="PS00599">
    <property type="entry name" value="AA_TRANSFER_CLASS_2"/>
    <property type="match status" value="1"/>
</dbReference>
<dbReference type="Gene3D" id="3.40.640.10">
    <property type="entry name" value="Type I PLP-dependent aspartate aminotransferase-like (Major domain)"/>
    <property type="match status" value="1"/>
</dbReference>
<comment type="subunit">
    <text evidence="4">Homodimer.</text>
</comment>
<dbReference type="Pfam" id="PF00155">
    <property type="entry name" value="Aminotran_1_2"/>
    <property type="match status" value="1"/>
</dbReference>
<dbReference type="PANTHER" id="PTHR13693:SF100">
    <property type="entry name" value="8-AMINO-7-OXONONANOATE SYNTHASE"/>
    <property type="match status" value="1"/>
</dbReference>
<dbReference type="InterPro" id="IPR001917">
    <property type="entry name" value="Aminotrans_II_pyridoxalP_BS"/>
</dbReference>
<dbReference type="SUPFAM" id="SSF53383">
    <property type="entry name" value="PLP-dependent transferases"/>
    <property type="match status" value="1"/>
</dbReference>
<evidence type="ECO:0000256" key="4">
    <source>
        <dbReference type="ARBA" id="ARBA00011738"/>
    </source>
</evidence>
<comment type="pathway">
    <text evidence="2">Cofactor biosynthesis; biotin biosynthesis.</text>
</comment>
<dbReference type="PANTHER" id="PTHR13693">
    <property type="entry name" value="CLASS II AMINOTRANSFERASE/8-AMINO-7-OXONONANOATE SYNTHASE"/>
    <property type="match status" value="1"/>
</dbReference>
<dbReference type="InterPro" id="IPR004839">
    <property type="entry name" value="Aminotransferase_I/II_large"/>
</dbReference>
<name>A0ABU3UYX5_9ACTN</name>
<evidence type="ECO:0000256" key="5">
    <source>
        <dbReference type="ARBA" id="ARBA00013187"/>
    </source>
</evidence>
<dbReference type="EMBL" id="JARAKF010000001">
    <property type="protein sequence ID" value="MDU8999145.1"/>
    <property type="molecule type" value="Genomic_DNA"/>
</dbReference>
<evidence type="ECO:0000256" key="8">
    <source>
        <dbReference type="ARBA" id="ARBA00022898"/>
    </source>
</evidence>
<dbReference type="RefSeq" id="WP_097283749.1">
    <property type="nucleotide sequence ID" value="NZ_CP107955.1"/>
</dbReference>
<dbReference type="InterPro" id="IPR015424">
    <property type="entry name" value="PyrdxlP-dep_Trfase"/>
</dbReference>